<dbReference type="AlphaFoldDB" id="A0A2Z3H0W8"/>
<reference evidence="1 2" key="1">
    <citation type="submission" date="2018-01" db="EMBL/GenBank/DDBJ databases">
        <title>G. obscuriglobus.</title>
        <authorList>
            <person name="Franke J."/>
            <person name="Blomberg W."/>
            <person name="Selmecki A."/>
        </authorList>
    </citation>
    <scope>NUCLEOTIDE SEQUENCE [LARGE SCALE GENOMIC DNA]</scope>
    <source>
        <strain evidence="1 2">DSM 5831</strain>
    </source>
</reference>
<sequence length="60" mass="6372">MAVAVHQGYGPAGLHDAGVATLRAAIDECLDRIPTDHRESLASLMTLKFQTFNSGSFLAV</sequence>
<evidence type="ECO:0000313" key="1">
    <source>
        <dbReference type="EMBL" id="AWM36765.1"/>
    </source>
</evidence>
<accession>A0A2Z3H0W8</accession>
<proteinExistence type="predicted"/>
<organism evidence="1 2">
    <name type="scientific">Gemmata obscuriglobus</name>
    <dbReference type="NCBI Taxonomy" id="114"/>
    <lineage>
        <taxon>Bacteria</taxon>
        <taxon>Pseudomonadati</taxon>
        <taxon>Planctomycetota</taxon>
        <taxon>Planctomycetia</taxon>
        <taxon>Gemmatales</taxon>
        <taxon>Gemmataceae</taxon>
        <taxon>Gemmata</taxon>
    </lineage>
</organism>
<dbReference type="KEGG" id="gog:C1280_06855"/>
<protein>
    <submittedName>
        <fullName evidence="1">Uncharacterized protein</fullName>
    </submittedName>
</protein>
<dbReference type="Proteomes" id="UP000245802">
    <property type="component" value="Chromosome"/>
</dbReference>
<keyword evidence="2" id="KW-1185">Reference proteome</keyword>
<gene>
    <name evidence="1" type="ORF">C1280_06855</name>
</gene>
<name>A0A2Z3H0W8_9BACT</name>
<evidence type="ECO:0000313" key="2">
    <source>
        <dbReference type="Proteomes" id="UP000245802"/>
    </source>
</evidence>
<dbReference type="EMBL" id="CP025958">
    <property type="protein sequence ID" value="AWM36765.1"/>
    <property type="molecule type" value="Genomic_DNA"/>
</dbReference>